<dbReference type="Pfam" id="PF02493">
    <property type="entry name" value="MORN"/>
    <property type="match status" value="4"/>
</dbReference>
<evidence type="ECO:0000256" key="1">
    <source>
        <dbReference type="ARBA" id="ARBA00022737"/>
    </source>
</evidence>
<dbReference type="Proteomes" id="UP001431209">
    <property type="component" value="Unassembled WGS sequence"/>
</dbReference>
<sequence>MATNERPFKRAKMFHNHPYLALDLITHMLQYINSGSDALNVMLINKWTWMTFSDELWWMRMEKHVFALNDNTYKSHCGNRRRYFERIQAYSNQSKHLIIHPDRALLNCELTVDPSKPLFDTLTKYASLLEILQTGAIKPISHLIGTIKQPFYVNRINRSNNQRNITWYTQNGEKIELSLRQNDCFNIRKENVTLQDFEIDILLDAFSNLFSKPFGNDADPFTIRKHVMSVLLLHSSTEALTAATLKYISNNKYNKETHNVFKTGFGIVKLSNYRNTSSTQIKYENGIRNGSSIEYYENNKRLEFNHVFGIRHGPATDYLADGRRRDFFFRNGLRHGPASQYLPDGGRIDFTYQHGTKQGIATKYFYNGDQVKYYYNDDKRQGSATLYFLNGDREIYNYVDGLRQGPAIHEYADGSKLDFLYKDNKANGTAIRYFGNGDKEQCLFVNDKKQGQAVHYYADGDRVDFIYKDDKPNGTATHYFVNGDQATFSYVNGKVDQIKKY</sequence>
<keyword evidence="1" id="KW-0677">Repeat</keyword>
<dbReference type="AlphaFoldDB" id="A0AAW2ZKE6"/>
<dbReference type="InterPro" id="IPR003409">
    <property type="entry name" value="MORN"/>
</dbReference>
<keyword evidence="3" id="KW-1185">Reference proteome</keyword>
<dbReference type="SUPFAM" id="SSF82185">
    <property type="entry name" value="Histone H3 K4-specific methyltransferase SET7/9 N-terminal domain"/>
    <property type="match status" value="2"/>
</dbReference>
<comment type="caution">
    <text evidence="2">The sequence shown here is derived from an EMBL/GenBank/DDBJ whole genome shotgun (WGS) entry which is preliminary data.</text>
</comment>
<accession>A0AAW2ZKE6</accession>
<protein>
    <submittedName>
        <fullName evidence="2">Histone-lysine N-methyltransferase</fullName>
    </submittedName>
</protein>
<dbReference type="Gene3D" id="2.20.110.10">
    <property type="entry name" value="Histone H3 K4-specific methyltransferase SET7/9 N-terminal domain"/>
    <property type="match status" value="2"/>
</dbReference>
<dbReference type="PANTHER" id="PTHR23084:SF263">
    <property type="entry name" value="MORN REPEAT-CONTAINING PROTEIN 1"/>
    <property type="match status" value="1"/>
</dbReference>
<name>A0AAW2ZKE6_9EUKA</name>
<proteinExistence type="predicted"/>
<dbReference type="EMBL" id="JAOPGA020001603">
    <property type="protein sequence ID" value="KAL0489799.1"/>
    <property type="molecule type" value="Genomic_DNA"/>
</dbReference>
<evidence type="ECO:0000313" key="2">
    <source>
        <dbReference type="EMBL" id="KAL0489799.1"/>
    </source>
</evidence>
<dbReference type="PANTHER" id="PTHR23084">
    <property type="entry name" value="PHOSPHATIDYLINOSITOL-4-PHOSPHATE 5-KINASE RELATED"/>
    <property type="match status" value="1"/>
</dbReference>
<evidence type="ECO:0000313" key="3">
    <source>
        <dbReference type="Proteomes" id="UP001431209"/>
    </source>
</evidence>
<gene>
    <name evidence="2" type="ORF">AKO1_009245</name>
</gene>
<organism evidence="2 3">
    <name type="scientific">Acrasis kona</name>
    <dbReference type="NCBI Taxonomy" id="1008807"/>
    <lineage>
        <taxon>Eukaryota</taxon>
        <taxon>Discoba</taxon>
        <taxon>Heterolobosea</taxon>
        <taxon>Tetramitia</taxon>
        <taxon>Eutetramitia</taxon>
        <taxon>Acrasidae</taxon>
        <taxon>Acrasis</taxon>
    </lineage>
</organism>
<reference evidence="2 3" key="1">
    <citation type="submission" date="2024-03" db="EMBL/GenBank/DDBJ databases">
        <title>The Acrasis kona genome and developmental transcriptomes reveal deep origins of eukaryotic multicellular pathways.</title>
        <authorList>
            <person name="Sheikh S."/>
            <person name="Fu C.-J."/>
            <person name="Brown M.W."/>
            <person name="Baldauf S.L."/>
        </authorList>
    </citation>
    <scope>NUCLEOTIDE SEQUENCE [LARGE SCALE GENOMIC DNA]</scope>
    <source>
        <strain evidence="2 3">ATCC MYA-3509</strain>
    </source>
</reference>